<dbReference type="RefSeq" id="WP_011605682.1">
    <property type="nucleotide sequence ID" value="NC_008278.1"/>
</dbReference>
<dbReference type="STRING" id="326424.FRAAL4565"/>
<dbReference type="eggNOG" id="ENOG50337FI">
    <property type="taxonomic scope" value="Bacteria"/>
</dbReference>
<dbReference type="EMBL" id="CT573213">
    <property type="protein sequence ID" value="CAJ63207.1"/>
    <property type="molecule type" value="Genomic_DNA"/>
</dbReference>
<dbReference type="PROSITE" id="PS51257">
    <property type="entry name" value="PROKAR_LIPOPROTEIN"/>
    <property type="match status" value="1"/>
</dbReference>
<keyword evidence="2" id="KW-1185">Reference proteome</keyword>
<dbReference type="AlphaFoldDB" id="Q0RH27"/>
<protein>
    <recommendedName>
        <fullName evidence="3">Lipoprotein</fullName>
    </recommendedName>
</protein>
<accession>Q0RH27</accession>
<dbReference type="KEGG" id="fal:FRAAL4565"/>
<proteinExistence type="predicted"/>
<name>Q0RH27_FRAAA</name>
<dbReference type="HOGENOM" id="CLU_1183642_0_0_11"/>
<organism evidence="1 2">
    <name type="scientific">Frankia alni (strain DSM 45986 / CECT 9034 / ACN14a)</name>
    <dbReference type="NCBI Taxonomy" id="326424"/>
    <lineage>
        <taxon>Bacteria</taxon>
        <taxon>Bacillati</taxon>
        <taxon>Actinomycetota</taxon>
        <taxon>Actinomycetes</taxon>
        <taxon>Frankiales</taxon>
        <taxon>Frankiaceae</taxon>
        <taxon>Frankia</taxon>
    </lineage>
</organism>
<gene>
    <name evidence="1" type="ordered locus">FRAAL4565</name>
</gene>
<evidence type="ECO:0000313" key="1">
    <source>
        <dbReference type="EMBL" id="CAJ63207.1"/>
    </source>
</evidence>
<sequence length="239" mass="24788">MRARPRRGAIGRTLLGRTLLGLGLLLALGAVAACGGGGEKTNGLEKLPAAEVGSRTLTALRSVPGVHVVGTEEDPSSDSPARYDLVMSATTTRGTIEEYGQRTQLVKIKDDTYVRRGRSFYTATGDSAAADLLADRWVRLAPADAAKYSYFTLGKLSDSLGSYLVGLTGEVRREKVGGARAVRAAAPDGTTFLVANTGPAYPLRITVAGSSTNQLTFDDFGPAAAVTPPGSAVDLSSLG</sequence>
<reference evidence="1 2" key="1">
    <citation type="journal article" date="2007" name="Genome Res.">
        <title>Genome characteristics of facultatively symbiotic Frankia sp. strains reflect host range and host plant biogeography.</title>
        <authorList>
            <person name="Normand P."/>
            <person name="Lapierre P."/>
            <person name="Tisa L.S."/>
            <person name="Gogarten J.P."/>
            <person name="Alloisio N."/>
            <person name="Bagnarol E."/>
            <person name="Bassi C.A."/>
            <person name="Berry A.M."/>
            <person name="Bickhart D.M."/>
            <person name="Choisne N."/>
            <person name="Couloux A."/>
            <person name="Cournoyer B."/>
            <person name="Cruveiller S."/>
            <person name="Daubin V."/>
            <person name="Demange N."/>
            <person name="Francino M.P."/>
            <person name="Goltsman E."/>
            <person name="Huang Y."/>
            <person name="Kopp O.R."/>
            <person name="Labarre L."/>
            <person name="Lapidus A."/>
            <person name="Lavire C."/>
            <person name="Marechal J."/>
            <person name="Martinez M."/>
            <person name="Mastronunzio J.E."/>
            <person name="Mullin B.C."/>
            <person name="Niemann J."/>
            <person name="Pujic P."/>
            <person name="Rawnsley T."/>
            <person name="Rouy Z."/>
            <person name="Schenowitz C."/>
            <person name="Sellstedt A."/>
            <person name="Tavares F."/>
            <person name="Tomkins J.P."/>
            <person name="Vallenet D."/>
            <person name="Valverde C."/>
            <person name="Wall L.G."/>
            <person name="Wang Y."/>
            <person name="Medigue C."/>
            <person name="Benson D.R."/>
        </authorList>
    </citation>
    <scope>NUCLEOTIDE SEQUENCE [LARGE SCALE GENOMIC DNA]</scope>
    <source>
        <strain evidence="2">DSM 45986 / CECT 9034 / ACN14a</strain>
    </source>
</reference>
<dbReference type="OrthoDB" id="3745543at2"/>
<evidence type="ECO:0008006" key="3">
    <source>
        <dbReference type="Google" id="ProtNLM"/>
    </source>
</evidence>
<evidence type="ECO:0000313" key="2">
    <source>
        <dbReference type="Proteomes" id="UP000000657"/>
    </source>
</evidence>
<dbReference type="Proteomes" id="UP000000657">
    <property type="component" value="Chromosome"/>
</dbReference>